<feature type="domain" description="HTH araC/xylS-type" evidence="4">
    <location>
        <begin position="175"/>
        <end position="273"/>
    </location>
</feature>
<organism evidence="5 6">
    <name type="scientific">Ruficoccus amylovorans</name>
    <dbReference type="NCBI Taxonomy" id="1804625"/>
    <lineage>
        <taxon>Bacteria</taxon>
        <taxon>Pseudomonadati</taxon>
        <taxon>Verrucomicrobiota</taxon>
        <taxon>Opitutia</taxon>
        <taxon>Puniceicoccales</taxon>
        <taxon>Cerasicoccaceae</taxon>
        <taxon>Ruficoccus</taxon>
    </lineage>
</organism>
<sequence length="282" mass="33195">MNRTTYDHIPYGWGIRVIHQDHTRLAGWWNGQPLYNDYWRLYYNFSEGATIRLSSKTFEIPAHCATLIPSGLQATGYVEGGFMHYFVHFHVMGLPMALQGKMFPEPIHARPCKHIDGLVEQWSTLANDEDPRDVLPSYFLAESISAYVFAQCWHIHSINLSTDWRLWRNHPSRLTRLHSWMENRLDEDLSVNRLAEQTGYSRDHFRRVFLEVYGVNPAEYVTQLRVREMTHLLLSSHYTIDEIAERTGMVDRHHMSRVFRKISGESPASYRKKNQFILNKIQ</sequence>
<dbReference type="Pfam" id="PF12833">
    <property type="entry name" value="HTH_18"/>
    <property type="match status" value="1"/>
</dbReference>
<dbReference type="AlphaFoldDB" id="A0A842HGP4"/>
<comment type="caution">
    <text evidence="5">The sequence shown here is derived from an EMBL/GenBank/DDBJ whole genome shotgun (WGS) entry which is preliminary data.</text>
</comment>
<evidence type="ECO:0000256" key="2">
    <source>
        <dbReference type="ARBA" id="ARBA00023125"/>
    </source>
</evidence>
<dbReference type="SUPFAM" id="SSF46689">
    <property type="entry name" value="Homeodomain-like"/>
    <property type="match status" value="2"/>
</dbReference>
<evidence type="ECO:0000313" key="5">
    <source>
        <dbReference type="EMBL" id="MBC2595875.1"/>
    </source>
</evidence>
<keyword evidence="3" id="KW-0804">Transcription</keyword>
<accession>A0A842HGP4</accession>
<evidence type="ECO:0000256" key="1">
    <source>
        <dbReference type="ARBA" id="ARBA00023015"/>
    </source>
</evidence>
<dbReference type="GO" id="GO:0003700">
    <property type="term" value="F:DNA-binding transcription factor activity"/>
    <property type="evidence" value="ECO:0007669"/>
    <property type="project" value="InterPro"/>
</dbReference>
<keyword evidence="6" id="KW-1185">Reference proteome</keyword>
<dbReference type="InterPro" id="IPR018060">
    <property type="entry name" value="HTH_AraC"/>
</dbReference>
<dbReference type="Gene3D" id="1.10.10.60">
    <property type="entry name" value="Homeodomain-like"/>
    <property type="match status" value="2"/>
</dbReference>
<dbReference type="Proteomes" id="UP000546464">
    <property type="component" value="Unassembled WGS sequence"/>
</dbReference>
<protein>
    <submittedName>
        <fullName evidence="5">Helix-turn-helix transcriptional regulator</fullName>
    </submittedName>
</protein>
<evidence type="ECO:0000259" key="4">
    <source>
        <dbReference type="PROSITE" id="PS01124"/>
    </source>
</evidence>
<dbReference type="PROSITE" id="PS01124">
    <property type="entry name" value="HTH_ARAC_FAMILY_2"/>
    <property type="match status" value="1"/>
</dbReference>
<dbReference type="SMART" id="SM00342">
    <property type="entry name" value="HTH_ARAC"/>
    <property type="match status" value="1"/>
</dbReference>
<name>A0A842HGP4_9BACT</name>
<proteinExistence type="predicted"/>
<dbReference type="PANTHER" id="PTHR43280">
    <property type="entry name" value="ARAC-FAMILY TRANSCRIPTIONAL REGULATOR"/>
    <property type="match status" value="1"/>
</dbReference>
<dbReference type="InterPro" id="IPR009057">
    <property type="entry name" value="Homeodomain-like_sf"/>
</dbReference>
<dbReference type="PANTHER" id="PTHR43280:SF28">
    <property type="entry name" value="HTH-TYPE TRANSCRIPTIONAL ACTIVATOR RHAS"/>
    <property type="match status" value="1"/>
</dbReference>
<dbReference type="RefSeq" id="WP_185676810.1">
    <property type="nucleotide sequence ID" value="NZ_JACHVB010000054.1"/>
</dbReference>
<gene>
    <name evidence="5" type="ORF">H5P28_16545</name>
</gene>
<dbReference type="GO" id="GO:0043565">
    <property type="term" value="F:sequence-specific DNA binding"/>
    <property type="evidence" value="ECO:0007669"/>
    <property type="project" value="InterPro"/>
</dbReference>
<keyword evidence="2" id="KW-0238">DNA-binding</keyword>
<evidence type="ECO:0000256" key="3">
    <source>
        <dbReference type="ARBA" id="ARBA00023163"/>
    </source>
</evidence>
<evidence type="ECO:0000313" key="6">
    <source>
        <dbReference type="Proteomes" id="UP000546464"/>
    </source>
</evidence>
<keyword evidence="1" id="KW-0805">Transcription regulation</keyword>
<dbReference type="EMBL" id="JACHVB010000054">
    <property type="protein sequence ID" value="MBC2595875.1"/>
    <property type="molecule type" value="Genomic_DNA"/>
</dbReference>
<reference evidence="5 6" key="1">
    <citation type="submission" date="2020-07" db="EMBL/GenBank/DDBJ databases">
        <authorList>
            <person name="Feng X."/>
        </authorList>
    </citation>
    <scope>NUCLEOTIDE SEQUENCE [LARGE SCALE GENOMIC DNA]</scope>
    <source>
        <strain evidence="5 6">JCM31066</strain>
    </source>
</reference>